<evidence type="ECO:0000259" key="3">
    <source>
        <dbReference type="PROSITE" id="PS50887"/>
    </source>
</evidence>
<dbReference type="InterPro" id="IPR029787">
    <property type="entry name" value="Nucleotide_cyclase"/>
</dbReference>
<dbReference type="NCBIfam" id="TIGR00254">
    <property type="entry name" value="GGDEF"/>
    <property type="match status" value="1"/>
</dbReference>
<dbReference type="Pfam" id="PF00990">
    <property type="entry name" value="GGDEF"/>
    <property type="match status" value="1"/>
</dbReference>
<dbReference type="SMART" id="SM00267">
    <property type="entry name" value="GGDEF"/>
    <property type="match status" value="1"/>
</dbReference>
<gene>
    <name evidence="4" type="ORF">M0H32_15505</name>
</gene>
<keyword evidence="4" id="KW-0808">Transferase</keyword>
<keyword evidence="5" id="KW-1185">Reference proteome</keyword>
<dbReference type="InterPro" id="IPR000160">
    <property type="entry name" value="GGDEF_dom"/>
</dbReference>
<dbReference type="RefSeq" id="WP_248155775.1">
    <property type="nucleotide sequence ID" value="NZ_JALNMJ010000010.1"/>
</dbReference>
<dbReference type="GO" id="GO:0052621">
    <property type="term" value="F:diguanylate cyclase activity"/>
    <property type="evidence" value="ECO:0007669"/>
    <property type="project" value="UniProtKB-EC"/>
</dbReference>
<dbReference type="InterPro" id="IPR050469">
    <property type="entry name" value="Diguanylate_Cyclase"/>
</dbReference>
<comment type="catalytic activity">
    <reaction evidence="2">
        <text>2 GTP = 3',3'-c-di-GMP + 2 diphosphate</text>
        <dbReference type="Rhea" id="RHEA:24898"/>
        <dbReference type="ChEBI" id="CHEBI:33019"/>
        <dbReference type="ChEBI" id="CHEBI:37565"/>
        <dbReference type="ChEBI" id="CHEBI:58805"/>
        <dbReference type="EC" id="2.7.7.65"/>
    </reaction>
</comment>
<dbReference type="Proteomes" id="UP001431221">
    <property type="component" value="Unassembled WGS sequence"/>
</dbReference>
<comment type="caution">
    <text evidence="4">The sequence shown here is derived from an EMBL/GenBank/DDBJ whole genome shotgun (WGS) entry which is preliminary data.</text>
</comment>
<keyword evidence="4" id="KW-0548">Nucleotidyltransferase</keyword>
<dbReference type="InterPro" id="IPR025991">
    <property type="entry name" value="Chemoreceptor_zinc-bind_dom"/>
</dbReference>
<dbReference type="PANTHER" id="PTHR45138:SF9">
    <property type="entry name" value="DIGUANYLATE CYCLASE DGCM-RELATED"/>
    <property type="match status" value="1"/>
</dbReference>
<dbReference type="CDD" id="cd01949">
    <property type="entry name" value="GGDEF"/>
    <property type="match status" value="1"/>
</dbReference>
<proteinExistence type="predicted"/>
<dbReference type="PROSITE" id="PS50887">
    <property type="entry name" value="GGDEF"/>
    <property type="match status" value="1"/>
</dbReference>
<sequence>MLNSHRNWVYRLNKTLICGLDPTSEMIAEDAHVHCAFGHWLEQRAQHLDLDTETLSNLVGRHKKVHDLAREMALTVRDGHTIEESLYDEFLAISERFIGLIESAYDALIASINATDPLTGAENRSLMNVRLEERKRIAAGKSSQAWIIMIDLDHFKSVNDDYGHEVGDHVLKGFGSLVRDHIRGDDLFFRYGGEEFLLCISGVSENTVARVAERLRKACANKVYKVKNDKELSVTASFGIAGLTDYKQISDAINAADIAMYAAKRAGRNRVVFDRAGEPVS</sequence>
<evidence type="ECO:0000256" key="1">
    <source>
        <dbReference type="ARBA" id="ARBA00012528"/>
    </source>
</evidence>
<dbReference type="Gene3D" id="1.20.120.30">
    <property type="entry name" value="Aspartate receptor, ligand-binding domain"/>
    <property type="match status" value="1"/>
</dbReference>
<evidence type="ECO:0000256" key="2">
    <source>
        <dbReference type="ARBA" id="ARBA00034247"/>
    </source>
</evidence>
<dbReference type="SUPFAM" id="SSF55073">
    <property type="entry name" value="Nucleotide cyclase"/>
    <property type="match status" value="1"/>
</dbReference>
<dbReference type="EC" id="2.7.7.65" evidence="1"/>
<organism evidence="4 5">
    <name type="scientific">Roseibium sediminicola</name>
    <dbReference type="NCBI Taxonomy" id="2933272"/>
    <lineage>
        <taxon>Bacteria</taxon>
        <taxon>Pseudomonadati</taxon>
        <taxon>Pseudomonadota</taxon>
        <taxon>Alphaproteobacteria</taxon>
        <taxon>Hyphomicrobiales</taxon>
        <taxon>Stappiaceae</taxon>
        <taxon>Roseibium</taxon>
    </lineage>
</organism>
<protein>
    <recommendedName>
        <fullName evidence="1">diguanylate cyclase</fullName>
        <ecNumber evidence="1">2.7.7.65</ecNumber>
    </recommendedName>
</protein>
<dbReference type="Gene3D" id="3.30.70.270">
    <property type="match status" value="1"/>
</dbReference>
<name>A0ABT0GVW4_9HYPH</name>
<evidence type="ECO:0000313" key="5">
    <source>
        <dbReference type="Proteomes" id="UP001431221"/>
    </source>
</evidence>
<dbReference type="InterPro" id="IPR043128">
    <property type="entry name" value="Rev_trsase/Diguanyl_cyclase"/>
</dbReference>
<dbReference type="Pfam" id="PF13682">
    <property type="entry name" value="CZB"/>
    <property type="match status" value="1"/>
</dbReference>
<evidence type="ECO:0000313" key="4">
    <source>
        <dbReference type="EMBL" id="MCK7613579.1"/>
    </source>
</evidence>
<accession>A0ABT0GVW4</accession>
<reference evidence="4" key="1">
    <citation type="submission" date="2022-04" db="EMBL/GenBank/DDBJ databases">
        <title>Roseibium sp. CAU 1639 isolated from mud.</title>
        <authorList>
            <person name="Kim W."/>
        </authorList>
    </citation>
    <scope>NUCLEOTIDE SEQUENCE</scope>
    <source>
        <strain evidence="4">CAU 1639</strain>
    </source>
</reference>
<dbReference type="PANTHER" id="PTHR45138">
    <property type="entry name" value="REGULATORY COMPONENTS OF SENSORY TRANSDUCTION SYSTEM"/>
    <property type="match status" value="1"/>
</dbReference>
<dbReference type="EMBL" id="JALNMJ010000010">
    <property type="protein sequence ID" value="MCK7613579.1"/>
    <property type="molecule type" value="Genomic_DNA"/>
</dbReference>
<feature type="domain" description="GGDEF" evidence="3">
    <location>
        <begin position="143"/>
        <end position="276"/>
    </location>
</feature>